<evidence type="ECO:0000313" key="3">
    <source>
        <dbReference type="Proteomes" id="UP000234483"/>
    </source>
</evidence>
<sequence length="286" mass="29945">MSLRARLAQDTPLLAPGAYDALSALLVEQAGFEAIYLSGASIAYTQLGRPDIGLVSFDQVADVVGRVSERVRLPLIVDGDTGFGNAVNVQRTVRIFERMGASAIQLEDQTFPKKCGHLADKSLVPTAEMAGKIRAALDARASEETLIIARTDAIGVEGFEAALDRAHAYVEAGADVLFVEAPRSIGEMSAIAHAFAGRAPLLANMVEGGKTPLLDVNELGRIGFKLVISPGALVRALVPAAEAFLASLKANGATRPFAERMIDMGGVNDRIGLADMARTGAAYAAG</sequence>
<dbReference type="Proteomes" id="UP000281192">
    <property type="component" value="Chromosome"/>
</dbReference>
<dbReference type="PANTHER" id="PTHR42905">
    <property type="entry name" value="PHOSPHOENOLPYRUVATE CARBOXYLASE"/>
    <property type="match status" value="1"/>
</dbReference>
<keyword evidence="4" id="KW-1185">Reference proteome</keyword>
<dbReference type="Pfam" id="PF13714">
    <property type="entry name" value="PEP_mutase"/>
    <property type="match status" value="1"/>
</dbReference>
<proteinExistence type="predicted"/>
<dbReference type="GO" id="GO:0016833">
    <property type="term" value="F:oxo-acid-lyase activity"/>
    <property type="evidence" value="ECO:0007669"/>
    <property type="project" value="UniProtKB-ARBA"/>
</dbReference>
<dbReference type="RefSeq" id="WP_101715670.1">
    <property type="nucleotide sequence ID" value="NZ_CP026100.1"/>
</dbReference>
<accession>A0A2N5CL87</accession>
<dbReference type="SUPFAM" id="SSF51621">
    <property type="entry name" value="Phosphoenolpyruvate/pyruvate domain"/>
    <property type="match status" value="1"/>
</dbReference>
<dbReference type="OrthoDB" id="9771433at2"/>
<protein>
    <submittedName>
        <fullName evidence="2">Carboxyvinyl-carboxyphosphonate phosphorylmutase</fullName>
    </submittedName>
</protein>
<dbReference type="PROSITE" id="PS00161">
    <property type="entry name" value="ISOCITRATE_LYASE"/>
    <property type="match status" value="1"/>
</dbReference>
<gene>
    <name evidence="1" type="ORF">C1707_19850</name>
    <name evidence="2" type="ORF">CFHF_25220</name>
</gene>
<dbReference type="KEGG" id="cfh:C1707_19850"/>
<dbReference type="InterPro" id="IPR039556">
    <property type="entry name" value="ICL/PEPM"/>
</dbReference>
<dbReference type="Gene3D" id="3.20.20.60">
    <property type="entry name" value="Phosphoenolpyruvate-binding domains"/>
    <property type="match status" value="1"/>
</dbReference>
<organism evidence="2 3">
    <name type="scientific">Caulobacter flavus</name>
    <dbReference type="NCBI Taxonomy" id="1679497"/>
    <lineage>
        <taxon>Bacteria</taxon>
        <taxon>Pseudomonadati</taxon>
        <taxon>Pseudomonadota</taxon>
        <taxon>Alphaproteobacteria</taxon>
        <taxon>Caulobacterales</taxon>
        <taxon>Caulobacteraceae</taxon>
        <taxon>Caulobacter</taxon>
    </lineage>
</organism>
<evidence type="ECO:0000313" key="1">
    <source>
        <dbReference type="EMBL" id="AYV48332.1"/>
    </source>
</evidence>
<dbReference type="EMBL" id="PJRQ01000052">
    <property type="protein sequence ID" value="PLR06492.1"/>
    <property type="molecule type" value="Genomic_DNA"/>
</dbReference>
<name>A0A2N5CL87_9CAUL</name>
<evidence type="ECO:0000313" key="4">
    <source>
        <dbReference type="Proteomes" id="UP000281192"/>
    </source>
</evidence>
<dbReference type="EMBL" id="CP026100">
    <property type="protein sequence ID" value="AYV48332.1"/>
    <property type="molecule type" value="Genomic_DNA"/>
</dbReference>
<dbReference type="Proteomes" id="UP000234483">
    <property type="component" value="Unassembled WGS sequence"/>
</dbReference>
<dbReference type="InterPro" id="IPR015813">
    <property type="entry name" value="Pyrv/PenolPyrv_kinase-like_dom"/>
</dbReference>
<dbReference type="AlphaFoldDB" id="A0A2N5CL87"/>
<dbReference type="InterPro" id="IPR040442">
    <property type="entry name" value="Pyrv_kinase-like_dom_sf"/>
</dbReference>
<dbReference type="PANTHER" id="PTHR42905:SF5">
    <property type="entry name" value="CARBOXYVINYL-CARBOXYPHOSPHONATE PHOSPHORYLMUTASE, CHLOROPLASTIC"/>
    <property type="match status" value="1"/>
</dbReference>
<reference evidence="2 3" key="1">
    <citation type="submission" date="2017-12" db="EMBL/GenBank/DDBJ databases">
        <title>The genome sequence of Caulobacter flavus CGMCC1 15093.</title>
        <authorList>
            <person name="Gao J."/>
            <person name="Mao X."/>
            <person name="Sun J."/>
        </authorList>
    </citation>
    <scope>NUCLEOTIDE SEQUENCE [LARGE SCALE GENOMIC DNA]</scope>
    <source>
        <strain evidence="2 3">CGMCC1 15093</strain>
    </source>
</reference>
<dbReference type="CDD" id="cd00377">
    <property type="entry name" value="ICL_PEPM"/>
    <property type="match status" value="1"/>
</dbReference>
<evidence type="ECO:0000313" key="2">
    <source>
        <dbReference type="EMBL" id="PLR06492.1"/>
    </source>
</evidence>
<dbReference type="InterPro" id="IPR018523">
    <property type="entry name" value="Isocitrate_lyase_ph_CS"/>
</dbReference>
<reference evidence="1 4" key="2">
    <citation type="submission" date="2018-01" db="EMBL/GenBank/DDBJ databases">
        <title>Complete genome sequence of Caulobacter flavus RHGG3.</title>
        <authorList>
            <person name="Yang E."/>
        </authorList>
    </citation>
    <scope>NUCLEOTIDE SEQUENCE [LARGE SCALE GENOMIC DNA]</scope>
    <source>
        <strain evidence="1 4">RHGG3</strain>
    </source>
</reference>